<name>A0A6I8MD47_9FUSO</name>
<dbReference type="Pfam" id="PF21844">
    <property type="entry name" value="DUF6903"/>
    <property type="match status" value="1"/>
</dbReference>
<keyword evidence="3" id="KW-1185">Reference proteome</keyword>
<evidence type="ECO:0000256" key="1">
    <source>
        <dbReference type="SAM" id="Phobius"/>
    </source>
</evidence>
<dbReference type="InterPro" id="IPR054198">
    <property type="entry name" value="DUF6903"/>
</dbReference>
<dbReference type="Proteomes" id="UP000419017">
    <property type="component" value="Unassembled WGS sequence"/>
</dbReference>
<dbReference type="AlphaFoldDB" id="A0A6I8MD47"/>
<proteinExistence type="predicted"/>
<accession>A0A6I8MD47</accession>
<dbReference type="RefSeq" id="WP_156683051.1">
    <property type="nucleotide sequence ID" value="NZ_CABWIB010000001.1"/>
</dbReference>
<evidence type="ECO:0000313" key="3">
    <source>
        <dbReference type="Proteomes" id="UP000419017"/>
    </source>
</evidence>
<organism evidence="2 3">
    <name type="scientific">Oceanivirga miroungae</name>
    <dbReference type="NCBI Taxonomy" id="1130046"/>
    <lineage>
        <taxon>Bacteria</taxon>
        <taxon>Fusobacteriati</taxon>
        <taxon>Fusobacteriota</taxon>
        <taxon>Fusobacteriia</taxon>
        <taxon>Fusobacteriales</taxon>
        <taxon>Leptotrichiaceae</taxon>
        <taxon>Oceanivirga</taxon>
    </lineage>
</organism>
<keyword evidence="1" id="KW-1133">Transmembrane helix</keyword>
<feature type="transmembrane region" description="Helical" evidence="1">
    <location>
        <begin position="7"/>
        <end position="23"/>
    </location>
</feature>
<dbReference type="EMBL" id="CABWIB010000001">
    <property type="protein sequence ID" value="VWL85019.1"/>
    <property type="molecule type" value="Genomic_DNA"/>
</dbReference>
<protein>
    <submittedName>
        <fullName evidence="2">Uncharacterized protein</fullName>
    </submittedName>
</protein>
<reference evidence="2 3" key="1">
    <citation type="submission" date="2019-10" db="EMBL/GenBank/DDBJ databases">
        <authorList>
            <person name="Blom J."/>
        </authorList>
    </citation>
    <scope>NUCLEOTIDE SEQUENCE [LARGE SCALE GENOMIC DNA]</scope>
    <source>
        <strain evidence="2 3">ES3154-GLU</strain>
    </source>
</reference>
<feature type="transmembrane region" description="Helical" evidence="1">
    <location>
        <begin position="29"/>
        <end position="47"/>
    </location>
</feature>
<keyword evidence="1" id="KW-0812">Transmembrane</keyword>
<keyword evidence="1" id="KW-0472">Membrane</keyword>
<gene>
    <name evidence="2" type="ORF">OMES3154_00290</name>
</gene>
<evidence type="ECO:0000313" key="2">
    <source>
        <dbReference type="EMBL" id="VWL85019.1"/>
    </source>
</evidence>
<sequence length="53" mass="6175">MTKIKVIINLIIFLVSLFLLHYGHRETSLKNLAIMLVGMFGVLYVLYKYNKSN</sequence>